<gene>
    <name evidence="5" type="primary">LOC110978317</name>
</gene>
<evidence type="ECO:0000313" key="4">
    <source>
        <dbReference type="Proteomes" id="UP000694845"/>
    </source>
</evidence>
<name>A0A8B7Y6S7_ACAPL</name>
<dbReference type="GeneID" id="110978317"/>
<keyword evidence="2" id="KW-0677">Repeat</keyword>
<dbReference type="InterPro" id="IPR001611">
    <property type="entry name" value="Leu-rich_rpt"/>
</dbReference>
<evidence type="ECO:0000256" key="3">
    <source>
        <dbReference type="SAM" id="MobiDB-lite"/>
    </source>
</evidence>
<protein>
    <submittedName>
        <fullName evidence="5">Tubulin-specific chaperone cofactor E-like protein</fullName>
    </submittedName>
</protein>
<evidence type="ECO:0000313" key="5">
    <source>
        <dbReference type="RefSeq" id="XP_022088918.1"/>
    </source>
</evidence>
<dbReference type="SUPFAM" id="SSF52058">
    <property type="entry name" value="L domain-like"/>
    <property type="match status" value="1"/>
</dbReference>
<dbReference type="AlphaFoldDB" id="A0A8B7Y6S7"/>
<dbReference type="PANTHER" id="PTHR18849:SF0">
    <property type="entry name" value="CILIA- AND FLAGELLA-ASSOCIATED PROTEIN 410-RELATED"/>
    <property type="match status" value="1"/>
</dbReference>
<feature type="region of interest" description="Disordered" evidence="3">
    <location>
        <begin position="255"/>
        <end position="288"/>
    </location>
</feature>
<dbReference type="OMA" id="NGYEMID"/>
<evidence type="ECO:0000256" key="1">
    <source>
        <dbReference type="ARBA" id="ARBA00022614"/>
    </source>
</evidence>
<keyword evidence="1" id="KW-0433">Leucine-rich repeat</keyword>
<evidence type="ECO:0000256" key="2">
    <source>
        <dbReference type="ARBA" id="ARBA00022737"/>
    </source>
</evidence>
<dbReference type="RefSeq" id="XP_022088918.1">
    <property type="nucleotide sequence ID" value="XM_022233226.1"/>
</dbReference>
<organism evidence="4 5">
    <name type="scientific">Acanthaster planci</name>
    <name type="common">Crown-of-thorns starfish</name>
    <dbReference type="NCBI Taxonomy" id="133434"/>
    <lineage>
        <taxon>Eukaryota</taxon>
        <taxon>Metazoa</taxon>
        <taxon>Echinodermata</taxon>
        <taxon>Eleutherozoa</taxon>
        <taxon>Asterozoa</taxon>
        <taxon>Asteroidea</taxon>
        <taxon>Valvatacea</taxon>
        <taxon>Valvatida</taxon>
        <taxon>Acanthasteridae</taxon>
        <taxon>Acanthaster</taxon>
    </lineage>
</organism>
<dbReference type="KEGG" id="aplc:110978317"/>
<feature type="region of interest" description="Disordered" evidence="3">
    <location>
        <begin position="49"/>
        <end position="70"/>
    </location>
</feature>
<sequence length="643" mass="70886">MPLVSKIMDEQTSFVDALKAKYCECENDAVNEGSENFVQITVFGSSCRRRPRSDCAGEDSGQGNGHDGKEAGDDCVPELGYLKNVTLYNSGITHAAIPSTGLSSLCPNVHDLDLSGNLLSSWHEVKTILKNLPCLKFVNLSSNPLGNLEIVKQEQIPCCIEDLVLNDTKVSWSEVAALSRLMPKLKQLHLCKNEYNTIDLPAEETSTSLGHLHVLALNNNRIKRWNEVAKLKSLPKLRSLVLMENPLEDVFYKQAHSTASDERSAEKEKAGDAGDKERTQPGDTAKSESFCAENVGEKDGVSCEQNVALVDKDNEANIPRWHLKENKQALGSELVATHPKANRNDQSQPWVVMEGEGAISGDASPGSVALETAKDEAVGKASTAESVQSSAGASGSNRECNTMGALESADSQSPVSNKQEQVDAAFPALESLCVTGTCLSNWQDLQELRHFPRLHSVKIKNIPLLESWDEADRRKLAVACLPSIKHLNGSEITLTEREKSERHFVRVFVDHAQPPARLEELVQKHGKLRPLVQVDIGQGFQEFVELKFIYGGRCIHQGVVRVVEPVGKLKQICSNLIDTSSTMVKLYHKTRDPDTDEPVLDELFLDSLPMSRFDMKDGDEILIDLKKGLNRRTPWQPAIKMAP</sequence>
<dbReference type="Proteomes" id="UP000694845">
    <property type="component" value="Unplaced"/>
</dbReference>
<keyword evidence="4" id="KW-1185">Reference proteome</keyword>
<reference evidence="5" key="1">
    <citation type="submission" date="2025-08" db="UniProtKB">
        <authorList>
            <consortium name="RefSeq"/>
        </authorList>
    </citation>
    <scope>IDENTIFICATION</scope>
</reference>
<proteinExistence type="predicted"/>
<feature type="compositionally biased region" description="Polar residues" evidence="3">
    <location>
        <begin position="383"/>
        <end position="400"/>
    </location>
</feature>
<dbReference type="InterPro" id="IPR032675">
    <property type="entry name" value="LRR_dom_sf"/>
</dbReference>
<dbReference type="PANTHER" id="PTHR18849">
    <property type="entry name" value="LEUCINE RICH REPEAT PROTEIN"/>
    <property type="match status" value="1"/>
</dbReference>
<dbReference type="PROSITE" id="PS51450">
    <property type="entry name" value="LRR"/>
    <property type="match status" value="1"/>
</dbReference>
<dbReference type="Gene3D" id="3.80.10.10">
    <property type="entry name" value="Ribonuclease Inhibitor"/>
    <property type="match status" value="3"/>
</dbReference>
<feature type="compositionally biased region" description="Basic and acidic residues" evidence="3">
    <location>
        <begin position="259"/>
        <end position="280"/>
    </location>
</feature>
<accession>A0A8B7Y6S7</accession>
<dbReference type="OrthoDB" id="5855206at2759"/>
<feature type="region of interest" description="Disordered" evidence="3">
    <location>
        <begin position="377"/>
        <end position="401"/>
    </location>
</feature>